<proteinExistence type="predicted"/>
<name>A0ACB8TI62_9AGAM</name>
<dbReference type="EMBL" id="MU277188">
    <property type="protein sequence ID" value="KAI0068164.1"/>
    <property type="molecule type" value="Genomic_DNA"/>
</dbReference>
<sequence>MSTNTRRRTLTAAEGTARSSRPEKGRRMASLEPAMDDLEPGIFSDEYDLYPHILEDVQRALKLKVRREARLQAIHVSGSSFSSSSSPGPKAPVMASRIAKPSLESELDFSPSVGIDSLHPVPTSSDYGATLDWAGSVSEEDKTDRRWTLSLAKRKSKDKPPILVSKESLERQQMTFAATIRASMKPQTLKKAAITSDQFRRRYAQLYASLDSTSVTLDPVKVVQWYTKLDPLVQSSLDQAEPLTWQKHLRSKHVVRGAPRFPWHLSALLVDEYVKMQSRRGTMETIPEDILLTSPSFRGTSPSETPSFFTHGDIPSHYHLEASLSRRRSYDGHVSFEPLVESGRQSIGDESRRSVDGITRPWKQSASGPADSPRSSVYSSIFSGSNHSQNPGAASPASSGRHLRDLATRVRRRTNAYESDEASSSHHSVSDDNSRSEDGGRKNRKHRHYFRPPQLDLVSRTQPDADFKGPNDEMLPHEWQDTARTPGQEWVKTPATEELQTAKTVRDSLSGFARQDTASTAVPKTPMRILHLRGLRTSLPSSRRPSFSDNARSMQLDVDDESEQREYDRRAQLLEEAVAQNQRNRYLLQRIAAGVKEYESVQSRMSRALGLEYSPLPHDLIDAFSHDPAVVTGSTRYLKGWRAVENIHEHILEQTETVQSFIRTAKPVDNSTQGSVLETPIRSLLQSMDALEGHRSSITTKTQEVSEALARVKKLHASVKAEYNAAMAHTSSVYPELSHIVALEESFKDRYQQLWEFGMDALTFILDTVTPFWRNYGKVIGVDAQDFLIIPWYRNEFTGEPSRYTIKALPKRSFRHWVMLILLFCGTLAVLILQGRAASSFCSYYRLPLLASPGLWWLTIPFFGIVVLIQFTAVVVETCIVAAQIGVVLWWIGWWAGVFD</sequence>
<dbReference type="Proteomes" id="UP000814140">
    <property type="component" value="Unassembled WGS sequence"/>
</dbReference>
<protein>
    <submittedName>
        <fullName evidence="1">Uncharacterized protein</fullName>
    </submittedName>
</protein>
<evidence type="ECO:0000313" key="1">
    <source>
        <dbReference type="EMBL" id="KAI0068164.1"/>
    </source>
</evidence>
<accession>A0ACB8TI62</accession>
<gene>
    <name evidence="1" type="ORF">BV25DRAFT_1793524</name>
</gene>
<reference evidence="1" key="2">
    <citation type="journal article" date="2022" name="New Phytol.">
        <title>Evolutionary transition to the ectomycorrhizal habit in the genomes of a hyperdiverse lineage of mushroom-forming fungi.</title>
        <authorList>
            <person name="Looney B."/>
            <person name="Miyauchi S."/>
            <person name="Morin E."/>
            <person name="Drula E."/>
            <person name="Courty P.E."/>
            <person name="Kohler A."/>
            <person name="Kuo A."/>
            <person name="LaButti K."/>
            <person name="Pangilinan J."/>
            <person name="Lipzen A."/>
            <person name="Riley R."/>
            <person name="Andreopoulos W."/>
            <person name="He G."/>
            <person name="Johnson J."/>
            <person name="Nolan M."/>
            <person name="Tritt A."/>
            <person name="Barry K.W."/>
            <person name="Grigoriev I.V."/>
            <person name="Nagy L.G."/>
            <person name="Hibbett D."/>
            <person name="Henrissat B."/>
            <person name="Matheny P.B."/>
            <person name="Labbe J."/>
            <person name="Martin F.M."/>
        </authorList>
    </citation>
    <scope>NUCLEOTIDE SEQUENCE</scope>
    <source>
        <strain evidence="1">HHB10654</strain>
    </source>
</reference>
<organism evidence="1 2">
    <name type="scientific">Artomyces pyxidatus</name>
    <dbReference type="NCBI Taxonomy" id="48021"/>
    <lineage>
        <taxon>Eukaryota</taxon>
        <taxon>Fungi</taxon>
        <taxon>Dikarya</taxon>
        <taxon>Basidiomycota</taxon>
        <taxon>Agaricomycotina</taxon>
        <taxon>Agaricomycetes</taxon>
        <taxon>Russulales</taxon>
        <taxon>Auriscalpiaceae</taxon>
        <taxon>Artomyces</taxon>
    </lineage>
</organism>
<comment type="caution">
    <text evidence="1">The sequence shown here is derived from an EMBL/GenBank/DDBJ whole genome shotgun (WGS) entry which is preliminary data.</text>
</comment>
<keyword evidence="2" id="KW-1185">Reference proteome</keyword>
<evidence type="ECO:0000313" key="2">
    <source>
        <dbReference type="Proteomes" id="UP000814140"/>
    </source>
</evidence>
<reference evidence="1" key="1">
    <citation type="submission" date="2021-03" db="EMBL/GenBank/DDBJ databases">
        <authorList>
            <consortium name="DOE Joint Genome Institute"/>
            <person name="Ahrendt S."/>
            <person name="Looney B.P."/>
            <person name="Miyauchi S."/>
            <person name="Morin E."/>
            <person name="Drula E."/>
            <person name="Courty P.E."/>
            <person name="Chicoki N."/>
            <person name="Fauchery L."/>
            <person name="Kohler A."/>
            <person name="Kuo A."/>
            <person name="Labutti K."/>
            <person name="Pangilinan J."/>
            <person name="Lipzen A."/>
            <person name="Riley R."/>
            <person name="Andreopoulos W."/>
            <person name="He G."/>
            <person name="Johnson J."/>
            <person name="Barry K.W."/>
            <person name="Grigoriev I.V."/>
            <person name="Nagy L."/>
            <person name="Hibbett D."/>
            <person name="Henrissat B."/>
            <person name="Matheny P.B."/>
            <person name="Labbe J."/>
            <person name="Martin F."/>
        </authorList>
    </citation>
    <scope>NUCLEOTIDE SEQUENCE</scope>
    <source>
        <strain evidence="1">HHB10654</strain>
    </source>
</reference>